<dbReference type="Proteomes" id="UP000609879">
    <property type="component" value="Unassembled WGS sequence"/>
</dbReference>
<dbReference type="EMBL" id="BOMI01000033">
    <property type="protein sequence ID" value="GID73371.1"/>
    <property type="molecule type" value="Genomic_DNA"/>
</dbReference>
<proteinExistence type="predicted"/>
<reference evidence="1 2" key="1">
    <citation type="submission" date="2021-01" db="EMBL/GenBank/DDBJ databases">
        <title>Whole genome shotgun sequence of Actinoplanes deccanensis NBRC 13994.</title>
        <authorList>
            <person name="Komaki H."/>
            <person name="Tamura T."/>
        </authorList>
    </citation>
    <scope>NUCLEOTIDE SEQUENCE [LARGE SCALE GENOMIC DNA]</scope>
    <source>
        <strain evidence="1 2">NBRC 13994</strain>
    </source>
</reference>
<dbReference type="RefSeq" id="WP_203761293.1">
    <property type="nucleotide sequence ID" value="NZ_BAAABO010000029.1"/>
</dbReference>
<protein>
    <submittedName>
        <fullName evidence="1">Uncharacterized protein</fullName>
    </submittedName>
</protein>
<organism evidence="1 2">
    <name type="scientific">Paractinoplanes deccanensis</name>
    <dbReference type="NCBI Taxonomy" id="113561"/>
    <lineage>
        <taxon>Bacteria</taxon>
        <taxon>Bacillati</taxon>
        <taxon>Actinomycetota</taxon>
        <taxon>Actinomycetes</taxon>
        <taxon>Micromonosporales</taxon>
        <taxon>Micromonosporaceae</taxon>
        <taxon>Paractinoplanes</taxon>
    </lineage>
</organism>
<keyword evidence="2" id="KW-1185">Reference proteome</keyword>
<evidence type="ECO:0000313" key="1">
    <source>
        <dbReference type="EMBL" id="GID73371.1"/>
    </source>
</evidence>
<accession>A0ABQ3Y046</accession>
<name>A0ABQ3Y046_9ACTN</name>
<evidence type="ECO:0000313" key="2">
    <source>
        <dbReference type="Proteomes" id="UP000609879"/>
    </source>
</evidence>
<comment type="caution">
    <text evidence="1">The sequence shown here is derived from an EMBL/GenBank/DDBJ whole genome shotgun (WGS) entry which is preliminary data.</text>
</comment>
<gene>
    <name evidence="1" type="ORF">Ade02nite_20120</name>
</gene>
<sequence length="62" mass="7564">MREPANLGPDDWFFSEQCQQWLRHSGVARWRQVLAERRAYREAHPDRYDDLRRRLGLPPRTT</sequence>